<dbReference type="PANTHER" id="PTHR45659">
    <property type="entry name" value="HOMEOBOX PROTEIN HOX"/>
    <property type="match status" value="1"/>
</dbReference>
<feature type="DNA-binding region" description="Homeobox" evidence="7">
    <location>
        <begin position="38"/>
        <end position="97"/>
    </location>
</feature>
<protein>
    <recommendedName>
        <fullName evidence="10">Homeobox domain-containing protein</fullName>
    </recommendedName>
</protein>
<keyword evidence="4 7" id="KW-0238">DNA-binding</keyword>
<keyword evidence="3" id="KW-0217">Developmental protein</keyword>
<name>A0AAV0VVH9_9HEMI</name>
<dbReference type="Gene3D" id="1.10.10.60">
    <property type="entry name" value="Homeodomain-like"/>
    <property type="match status" value="1"/>
</dbReference>
<comment type="similarity">
    <text evidence="2">Belongs to the Antp homeobox family.</text>
</comment>
<dbReference type="InterPro" id="IPR001356">
    <property type="entry name" value="HD"/>
</dbReference>
<keyword evidence="6 7" id="KW-0539">Nucleus</keyword>
<dbReference type="PRINTS" id="PR00024">
    <property type="entry name" value="HOMEOBOX"/>
</dbReference>
<dbReference type="GO" id="GO:0000981">
    <property type="term" value="F:DNA-binding transcription factor activity, RNA polymerase II-specific"/>
    <property type="evidence" value="ECO:0007669"/>
    <property type="project" value="InterPro"/>
</dbReference>
<evidence type="ECO:0000256" key="5">
    <source>
        <dbReference type="ARBA" id="ARBA00023155"/>
    </source>
</evidence>
<evidence type="ECO:0000259" key="10">
    <source>
        <dbReference type="PROSITE" id="PS50071"/>
    </source>
</evidence>
<evidence type="ECO:0000256" key="8">
    <source>
        <dbReference type="RuleBase" id="RU000682"/>
    </source>
</evidence>
<dbReference type="SUPFAM" id="SSF46689">
    <property type="entry name" value="Homeodomain-like"/>
    <property type="match status" value="1"/>
</dbReference>
<accession>A0AAV0VVH9</accession>
<dbReference type="Proteomes" id="UP001160148">
    <property type="component" value="Unassembled WGS sequence"/>
</dbReference>
<sequence>MSAYDWHPQQQQRQQQQQQQQQQFVVEETHLHEVKGAGKRSRQTYSKYQTAVLETVFQTSRYIVRNKRQQMSAELSLTERQIKIWFQNRRMKEKKCHKEAPRIVVERHVQQPRVQGECCPPAALAAGYAEDYCNNAVEPADDPRDDDVFAGGYHPAVTKHRPDDGGGYAVYGGYDLLTATTNPYDQRVAKQQCWSAPVDFHQDLYGDLDSSHFQRLSTNHHHYPLNSQVQDYCPPQLQAAHGY</sequence>
<gene>
    <name evidence="11" type="ORF">MEUPH1_LOCUS5066</name>
</gene>
<dbReference type="GO" id="GO:0005634">
    <property type="term" value="C:nucleus"/>
    <property type="evidence" value="ECO:0007669"/>
    <property type="project" value="UniProtKB-SubCell"/>
</dbReference>
<reference evidence="11 12" key="1">
    <citation type="submission" date="2023-01" db="EMBL/GenBank/DDBJ databases">
        <authorList>
            <person name="Whitehead M."/>
        </authorList>
    </citation>
    <scope>NUCLEOTIDE SEQUENCE [LARGE SCALE GENOMIC DNA]</scope>
</reference>
<feature type="region of interest" description="Disordered" evidence="9">
    <location>
        <begin position="1"/>
        <end position="22"/>
    </location>
</feature>
<dbReference type="InterPro" id="IPR017970">
    <property type="entry name" value="Homeobox_CS"/>
</dbReference>
<dbReference type="CDD" id="cd00086">
    <property type="entry name" value="homeodomain"/>
    <property type="match status" value="1"/>
</dbReference>
<evidence type="ECO:0000313" key="11">
    <source>
        <dbReference type="EMBL" id="CAI6348383.1"/>
    </source>
</evidence>
<dbReference type="PROSITE" id="PS00027">
    <property type="entry name" value="HOMEOBOX_1"/>
    <property type="match status" value="1"/>
</dbReference>
<comment type="subcellular location">
    <subcellularLocation>
        <location evidence="1 7 8">Nucleus</location>
    </subcellularLocation>
</comment>
<dbReference type="EMBL" id="CARXXK010000001">
    <property type="protein sequence ID" value="CAI6348383.1"/>
    <property type="molecule type" value="Genomic_DNA"/>
</dbReference>
<evidence type="ECO:0000256" key="3">
    <source>
        <dbReference type="ARBA" id="ARBA00022473"/>
    </source>
</evidence>
<dbReference type="PANTHER" id="PTHR45659:SF4">
    <property type="entry name" value="HOMEOBOX PROTEIN ABDOMINAL-A"/>
    <property type="match status" value="1"/>
</dbReference>
<dbReference type="InterPro" id="IPR050296">
    <property type="entry name" value="Antp_homeobox"/>
</dbReference>
<dbReference type="AlphaFoldDB" id="A0AAV0VVH9"/>
<dbReference type="InterPro" id="IPR009057">
    <property type="entry name" value="Homeodomain-like_sf"/>
</dbReference>
<evidence type="ECO:0000256" key="9">
    <source>
        <dbReference type="SAM" id="MobiDB-lite"/>
    </source>
</evidence>
<evidence type="ECO:0000256" key="2">
    <source>
        <dbReference type="ARBA" id="ARBA00009107"/>
    </source>
</evidence>
<dbReference type="Pfam" id="PF00046">
    <property type="entry name" value="Homeodomain"/>
    <property type="match status" value="1"/>
</dbReference>
<evidence type="ECO:0000256" key="1">
    <source>
        <dbReference type="ARBA" id="ARBA00004123"/>
    </source>
</evidence>
<evidence type="ECO:0000256" key="7">
    <source>
        <dbReference type="PROSITE-ProRule" id="PRU00108"/>
    </source>
</evidence>
<keyword evidence="12" id="KW-1185">Reference proteome</keyword>
<keyword evidence="5 7" id="KW-0371">Homeobox</keyword>
<feature type="compositionally biased region" description="Low complexity" evidence="9">
    <location>
        <begin position="9"/>
        <end position="22"/>
    </location>
</feature>
<dbReference type="GO" id="GO:0009952">
    <property type="term" value="P:anterior/posterior pattern specification"/>
    <property type="evidence" value="ECO:0007669"/>
    <property type="project" value="TreeGrafter"/>
</dbReference>
<dbReference type="SMART" id="SM00389">
    <property type="entry name" value="HOX"/>
    <property type="match status" value="1"/>
</dbReference>
<organism evidence="11 12">
    <name type="scientific">Macrosiphum euphorbiae</name>
    <name type="common">potato aphid</name>
    <dbReference type="NCBI Taxonomy" id="13131"/>
    <lineage>
        <taxon>Eukaryota</taxon>
        <taxon>Metazoa</taxon>
        <taxon>Ecdysozoa</taxon>
        <taxon>Arthropoda</taxon>
        <taxon>Hexapoda</taxon>
        <taxon>Insecta</taxon>
        <taxon>Pterygota</taxon>
        <taxon>Neoptera</taxon>
        <taxon>Paraneoptera</taxon>
        <taxon>Hemiptera</taxon>
        <taxon>Sternorrhyncha</taxon>
        <taxon>Aphidomorpha</taxon>
        <taxon>Aphidoidea</taxon>
        <taxon>Aphididae</taxon>
        <taxon>Macrosiphini</taxon>
        <taxon>Macrosiphum</taxon>
    </lineage>
</organism>
<feature type="domain" description="Homeobox" evidence="10">
    <location>
        <begin position="36"/>
        <end position="96"/>
    </location>
</feature>
<evidence type="ECO:0000256" key="6">
    <source>
        <dbReference type="ARBA" id="ARBA00023242"/>
    </source>
</evidence>
<dbReference type="InterPro" id="IPR020479">
    <property type="entry name" value="HD_metazoa"/>
</dbReference>
<proteinExistence type="inferred from homology"/>
<dbReference type="PROSITE" id="PS50071">
    <property type="entry name" value="HOMEOBOX_2"/>
    <property type="match status" value="1"/>
</dbReference>
<evidence type="ECO:0000313" key="12">
    <source>
        <dbReference type="Proteomes" id="UP001160148"/>
    </source>
</evidence>
<dbReference type="GO" id="GO:0000978">
    <property type="term" value="F:RNA polymerase II cis-regulatory region sequence-specific DNA binding"/>
    <property type="evidence" value="ECO:0007669"/>
    <property type="project" value="TreeGrafter"/>
</dbReference>
<comment type="caution">
    <text evidence="11">The sequence shown here is derived from an EMBL/GenBank/DDBJ whole genome shotgun (WGS) entry which is preliminary data.</text>
</comment>
<evidence type="ECO:0000256" key="4">
    <source>
        <dbReference type="ARBA" id="ARBA00023125"/>
    </source>
</evidence>